<organism evidence="1">
    <name type="scientific">Rhizophora mucronata</name>
    <name type="common">Asiatic mangrove</name>
    <dbReference type="NCBI Taxonomy" id="61149"/>
    <lineage>
        <taxon>Eukaryota</taxon>
        <taxon>Viridiplantae</taxon>
        <taxon>Streptophyta</taxon>
        <taxon>Embryophyta</taxon>
        <taxon>Tracheophyta</taxon>
        <taxon>Spermatophyta</taxon>
        <taxon>Magnoliopsida</taxon>
        <taxon>eudicotyledons</taxon>
        <taxon>Gunneridae</taxon>
        <taxon>Pentapetalae</taxon>
        <taxon>rosids</taxon>
        <taxon>fabids</taxon>
        <taxon>Malpighiales</taxon>
        <taxon>Rhizophoraceae</taxon>
        <taxon>Rhizophora</taxon>
    </lineage>
</organism>
<reference evidence="1" key="1">
    <citation type="submission" date="2018-02" db="EMBL/GenBank/DDBJ databases">
        <title>Rhizophora mucronata_Transcriptome.</title>
        <authorList>
            <person name="Meera S.P."/>
            <person name="Sreeshan A."/>
            <person name="Augustine A."/>
        </authorList>
    </citation>
    <scope>NUCLEOTIDE SEQUENCE</scope>
    <source>
        <tissue evidence="1">Leaf</tissue>
    </source>
</reference>
<protein>
    <submittedName>
        <fullName evidence="1">Uncharacterized protein</fullName>
    </submittedName>
</protein>
<evidence type="ECO:0000313" key="1">
    <source>
        <dbReference type="EMBL" id="MBX41548.1"/>
    </source>
</evidence>
<dbReference type="EMBL" id="GGEC01061064">
    <property type="protein sequence ID" value="MBX41548.1"/>
    <property type="molecule type" value="Transcribed_RNA"/>
</dbReference>
<dbReference type="AlphaFoldDB" id="A0A2P2NGD7"/>
<proteinExistence type="predicted"/>
<sequence length="49" mass="5755">MLCQLWLKHFQLVLNGFDNYDMTTGFARCSPDVYPCNVIDYMSSERSED</sequence>
<name>A0A2P2NGD7_RHIMU</name>
<accession>A0A2P2NGD7</accession>